<keyword evidence="6" id="KW-0029">Amino-acid transport</keyword>
<evidence type="ECO:0000256" key="7">
    <source>
        <dbReference type="ARBA" id="ARBA00022989"/>
    </source>
</evidence>
<evidence type="ECO:0000313" key="12">
    <source>
        <dbReference type="Proteomes" id="UP000078529"/>
    </source>
</evidence>
<evidence type="ECO:0000256" key="8">
    <source>
        <dbReference type="ARBA" id="ARBA00023136"/>
    </source>
</evidence>
<keyword evidence="12" id="KW-1185">Reference proteome</keyword>
<keyword evidence="4" id="KW-1003">Cell membrane</keyword>
<dbReference type="InterPro" id="IPR000515">
    <property type="entry name" value="MetI-like"/>
</dbReference>
<dbReference type="InterPro" id="IPR010065">
    <property type="entry name" value="AA_ABC_transptr_permease_3TM"/>
</dbReference>
<dbReference type="OrthoDB" id="9815029at2"/>
<feature type="transmembrane region" description="Helical" evidence="9">
    <location>
        <begin position="49"/>
        <end position="72"/>
    </location>
</feature>
<comment type="caution">
    <text evidence="11">The sequence shown here is derived from an EMBL/GenBank/DDBJ whole genome shotgun (WGS) entry which is preliminary data.</text>
</comment>
<dbReference type="PATRIC" id="fig|401562.4.peg.1315"/>
<proteinExistence type="inferred from homology"/>
<dbReference type="RefSeq" id="WP_058599733.1">
    <property type="nucleotide sequence ID" value="NZ_LDPZ01000019.1"/>
</dbReference>
<dbReference type="GO" id="GO:0015184">
    <property type="term" value="F:L-cystine transmembrane transporter activity"/>
    <property type="evidence" value="ECO:0007669"/>
    <property type="project" value="TreeGrafter"/>
</dbReference>
<evidence type="ECO:0000256" key="1">
    <source>
        <dbReference type="ARBA" id="ARBA00004429"/>
    </source>
</evidence>
<evidence type="ECO:0000256" key="2">
    <source>
        <dbReference type="ARBA" id="ARBA00010072"/>
    </source>
</evidence>
<keyword evidence="7 9" id="KW-1133">Transmembrane helix</keyword>
<dbReference type="PROSITE" id="PS50928">
    <property type="entry name" value="ABC_TM1"/>
    <property type="match status" value="1"/>
</dbReference>
<evidence type="ECO:0000256" key="3">
    <source>
        <dbReference type="ARBA" id="ARBA00022448"/>
    </source>
</evidence>
<dbReference type="Pfam" id="PF00528">
    <property type="entry name" value="BPD_transp_1"/>
    <property type="match status" value="1"/>
</dbReference>
<dbReference type="SUPFAM" id="SSF161098">
    <property type="entry name" value="MetI-like"/>
    <property type="match status" value="1"/>
</dbReference>
<dbReference type="InterPro" id="IPR035906">
    <property type="entry name" value="MetI-like_sf"/>
</dbReference>
<dbReference type="PANTHER" id="PTHR30614">
    <property type="entry name" value="MEMBRANE COMPONENT OF AMINO ACID ABC TRANSPORTER"/>
    <property type="match status" value="1"/>
</dbReference>
<comment type="subcellular location">
    <subcellularLocation>
        <location evidence="1">Cell inner membrane</location>
        <topology evidence="1">Multi-pass membrane protein</topology>
    </subcellularLocation>
    <subcellularLocation>
        <location evidence="9">Cell membrane</location>
        <topology evidence="9">Multi-pass membrane protein</topology>
    </subcellularLocation>
</comment>
<gene>
    <name evidence="11" type="ORF">NS365_07895</name>
</gene>
<evidence type="ECO:0000256" key="6">
    <source>
        <dbReference type="ARBA" id="ARBA00022970"/>
    </source>
</evidence>
<keyword evidence="3 9" id="KW-0813">Transport</keyword>
<dbReference type="InterPro" id="IPR043429">
    <property type="entry name" value="ArtM/GltK/GlnP/TcyL/YhdX-like"/>
</dbReference>
<evidence type="ECO:0000313" key="11">
    <source>
        <dbReference type="EMBL" id="KTR06326.1"/>
    </source>
</evidence>
<evidence type="ECO:0000256" key="4">
    <source>
        <dbReference type="ARBA" id="ARBA00022475"/>
    </source>
</evidence>
<name>A0A175RRL7_9HYPH</name>
<reference evidence="11 12" key="1">
    <citation type="journal article" date="2016" name="Front. Microbiol.">
        <title>Genomic Resource of Rice Seed Associated Bacteria.</title>
        <authorList>
            <person name="Midha S."/>
            <person name="Bansal K."/>
            <person name="Sharma S."/>
            <person name="Kumar N."/>
            <person name="Patil P.P."/>
            <person name="Chaudhry V."/>
            <person name="Patil P.B."/>
        </authorList>
    </citation>
    <scope>NUCLEOTIDE SEQUENCE [LARGE SCALE GENOMIC DNA]</scope>
    <source>
        <strain evidence="11 12">NS365</strain>
    </source>
</reference>
<evidence type="ECO:0000256" key="9">
    <source>
        <dbReference type="RuleBase" id="RU363032"/>
    </source>
</evidence>
<dbReference type="GO" id="GO:0043190">
    <property type="term" value="C:ATP-binding cassette (ABC) transporter complex"/>
    <property type="evidence" value="ECO:0007669"/>
    <property type="project" value="InterPro"/>
</dbReference>
<accession>A0A175RRL7</accession>
<dbReference type="NCBIfam" id="TIGR01726">
    <property type="entry name" value="HEQRo_perm_3TM"/>
    <property type="match status" value="1"/>
</dbReference>
<dbReference type="AlphaFoldDB" id="A0A175RRL7"/>
<protein>
    <submittedName>
        <fullName evidence="11">ABC transporter permease</fullName>
    </submittedName>
</protein>
<dbReference type="PANTHER" id="PTHR30614:SF0">
    <property type="entry name" value="L-CYSTINE TRANSPORT SYSTEM PERMEASE PROTEIN TCYL"/>
    <property type="match status" value="1"/>
</dbReference>
<keyword evidence="5 9" id="KW-0812">Transmembrane</keyword>
<dbReference type="EMBL" id="LDQA01000019">
    <property type="protein sequence ID" value="KTR06326.1"/>
    <property type="molecule type" value="Genomic_DNA"/>
</dbReference>
<comment type="similarity">
    <text evidence="2">Belongs to the binding-protein-dependent transport system permease family. HisMQ subfamily.</text>
</comment>
<sequence length="213" mass="23182">MTQKAWFLLLEGAWVTLWISGTAIALGLVIGLGIALLRSARIPVLDTILALYTSLARATPLVTLVLFLFLAAPRFGFPLDRTTAAILALTLNTSAFNAEIWRTAFLNFSREQREAALACGMTPVTFFRHIMLPQMITTSLPGLVNEMSFLIKSSPAIAIIGLVDLTRVTNRISAVTYQPLPPILAAALLYMAIIGVLIKLQSLAERKASRLAM</sequence>
<dbReference type="CDD" id="cd06261">
    <property type="entry name" value="TM_PBP2"/>
    <property type="match status" value="1"/>
</dbReference>
<dbReference type="Gene3D" id="1.10.3720.10">
    <property type="entry name" value="MetI-like"/>
    <property type="match status" value="1"/>
</dbReference>
<feature type="domain" description="ABC transmembrane type-1" evidence="10">
    <location>
        <begin position="13"/>
        <end position="201"/>
    </location>
</feature>
<evidence type="ECO:0000256" key="5">
    <source>
        <dbReference type="ARBA" id="ARBA00022692"/>
    </source>
</evidence>
<feature type="transmembrane region" description="Helical" evidence="9">
    <location>
        <begin position="12"/>
        <end position="37"/>
    </location>
</feature>
<dbReference type="Proteomes" id="UP000078529">
    <property type="component" value="Unassembled WGS sequence"/>
</dbReference>
<feature type="transmembrane region" description="Helical" evidence="9">
    <location>
        <begin position="183"/>
        <end position="200"/>
    </location>
</feature>
<evidence type="ECO:0000259" key="10">
    <source>
        <dbReference type="PROSITE" id="PS50928"/>
    </source>
</evidence>
<keyword evidence="8 9" id="KW-0472">Membrane</keyword>
<organism evidence="11 12">
    <name type="scientific">Aureimonas ureilytica</name>
    <dbReference type="NCBI Taxonomy" id="401562"/>
    <lineage>
        <taxon>Bacteria</taxon>
        <taxon>Pseudomonadati</taxon>
        <taxon>Pseudomonadota</taxon>
        <taxon>Alphaproteobacteria</taxon>
        <taxon>Hyphomicrobiales</taxon>
        <taxon>Aurantimonadaceae</taxon>
        <taxon>Aureimonas</taxon>
    </lineage>
</organism>